<feature type="region of interest" description="Disordered" evidence="1">
    <location>
        <begin position="182"/>
        <end position="206"/>
    </location>
</feature>
<gene>
    <name evidence="2" type="primary">lgrA</name>
    <name evidence="2" type="ORF">SNEC2469_LOCUS24691</name>
</gene>
<dbReference type="OrthoDB" id="437354at2759"/>
<dbReference type="AlphaFoldDB" id="A0A812ZI60"/>
<name>A0A812ZI60_9DINO</name>
<organism evidence="2 3">
    <name type="scientific">Symbiodinium necroappetens</name>
    <dbReference type="NCBI Taxonomy" id="1628268"/>
    <lineage>
        <taxon>Eukaryota</taxon>
        <taxon>Sar</taxon>
        <taxon>Alveolata</taxon>
        <taxon>Dinophyceae</taxon>
        <taxon>Suessiales</taxon>
        <taxon>Symbiodiniaceae</taxon>
        <taxon>Symbiodinium</taxon>
    </lineage>
</organism>
<evidence type="ECO:0000313" key="2">
    <source>
        <dbReference type="EMBL" id="CAE7827223.1"/>
    </source>
</evidence>
<reference evidence="2" key="1">
    <citation type="submission" date="2021-02" db="EMBL/GenBank/DDBJ databases">
        <authorList>
            <person name="Dougan E. K."/>
            <person name="Rhodes N."/>
            <person name="Thang M."/>
            <person name="Chan C."/>
        </authorList>
    </citation>
    <scope>NUCLEOTIDE SEQUENCE</scope>
</reference>
<feature type="non-terminal residue" evidence="2">
    <location>
        <position position="1"/>
    </location>
</feature>
<feature type="region of interest" description="Disordered" evidence="1">
    <location>
        <begin position="219"/>
        <end position="255"/>
    </location>
</feature>
<proteinExistence type="predicted"/>
<keyword evidence="3" id="KW-1185">Reference proteome</keyword>
<feature type="region of interest" description="Disordered" evidence="1">
    <location>
        <begin position="647"/>
        <end position="715"/>
    </location>
</feature>
<feature type="compositionally biased region" description="Basic and acidic residues" evidence="1">
    <location>
        <begin position="229"/>
        <end position="255"/>
    </location>
</feature>
<protein>
    <submittedName>
        <fullName evidence="2">LgrA protein</fullName>
    </submittedName>
</protein>
<evidence type="ECO:0000313" key="3">
    <source>
        <dbReference type="Proteomes" id="UP000601435"/>
    </source>
</evidence>
<evidence type="ECO:0000256" key="1">
    <source>
        <dbReference type="SAM" id="MobiDB-lite"/>
    </source>
</evidence>
<feature type="compositionally biased region" description="Basic and acidic residues" evidence="1">
    <location>
        <begin position="194"/>
        <end position="206"/>
    </location>
</feature>
<feature type="region of interest" description="Disordered" evidence="1">
    <location>
        <begin position="1"/>
        <end position="31"/>
    </location>
</feature>
<feature type="compositionally biased region" description="Polar residues" evidence="1">
    <location>
        <begin position="702"/>
        <end position="715"/>
    </location>
</feature>
<accession>A0A812ZI60</accession>
<comment type="caution">
    <text evidence="2">The sequence shown here is derived from an EMBL/GenBank/DDBJ whole genome shotgun (WGS) entry which is preliminary data.</text>
</comment>
<dbReference type="Proteomes" id="UP000601435">
    <property type="component" value="Unassembled WGS sequence"/>
</dbReference>
<dbReference type="EMBL" id="CAJNJA010047885">
    <property type="protein sequence ID" value="CAE7827223.1"/>
    <property type="molecule type" value="Genomic_DNA"/>
</dbReference>
<sequence length="955" mass="105649">VGAVDAEAATDTGGTGGFGNTKDNTSSNNTAVGSVFEGTKRIARWSDEDVIFTVGDSIVSAVGPEQLGCRHLLVDSVAKFGDFSAEIDSSKAKPLFSMQGTPLKVYGKQYPQVMCGQTSGSVEMTVTDAAESLVSVHSLVAKGHKVVFSPGGCYMETRAGDTVPLHGKRLYLKVMDKTESSTPVRGRIASIGDEPDRGPREPDRVKDLPVPLERIESGRLTKMIFEDDGSQREDRSMWEDKEGAAAEEQPSHEDEWMQGLDEAYEEEAAGGEEAHERIVEDDEDAEERLMIDDESGEKKPKAIKAPKEPTAAEVEEHNLHHANFESWCPGCVMGQGKSKQHRRVKEDPKDHIIYSDYMFFAKEGAEVSKEDSEKRKAGLVTVVTAICKESQYPLALVLPSKASVDYASKDLEWDKVVIQFDQKSALNKIYDKVKAGMGDTITLRRSPRYSSQSLADGEMVNGLIAGKARTWLAEVSEKYKTKIVCDSVLFPWIMRHSAWTLAIHINHSKATAVRIVNGYDYLGEMMTFGQVAMAKYPKQMDKSAPRWIRGVYVGKNAVGDEHLLLTEAGVQTCRTVRRSPESSQHSSKVLEKARGVPWNRYFGIATSRVQQEKFENKAVAVPELEAAETYDFGSSGEKEVVFVPTPAAPALEKRGERATASEPGSKKARVERAEAQQPAGDTAGPSGGPARFNIATPDASMGTGSQDLNDSLNSPSIPGDMAQDMVSCISNDGEWNGASSCLGKEDYESYKKWLKQNEGLFNSNMVSNIMDDLDTMQMDERELNRARKEELRKLNEVYGAFTPRDRRQLSKDLTVVGHKWVDKVTEGVATSRLPCQDFKKKQEVNEKHSSEYPSNFCPTPHATSRKLLEVYSLATKMPRVKADLSSAFLIARDGGDARGQPVLMRPPNEWPEEYDEWFAKARPEIQEQMRVPKEEILRGGWKPVRQAVSSSPVQR</sequence>
<feature type="compositionally biased region" description="Basic and acidic residues" evidence="1">
    <location>
        <begin position="651"/>
        <end position="674"/>
    </location>
</feature>